<name>A0AAE1AYC3_9GAST</name>
<accession>A0AAE1AYC3</accession>
<evidence type="ECO:0000313" key="1">
    <source>
        <dbReference type="EMBL" id="KAK3795132.1"/>
    </source>
</evidence>
<dbReference type="AlphaFoldDB" id="A0AAE1AYC3"/>
<sequence>MEHDLPDASSAMCPTRLHAGISLRTLEQNTADLNGKRRRNVDLAQKVHSGNRIWPIGYLSFRGVREAGSRDIWCPCGFDLVWDGGTFLPGLGHASVLLGGLDLDPSHRKEAQPSGIPKGCDRGWY</sequence>
<dbReference type="Proteomes" id="UP001283361">
    <property type="component" value="Unassembled WGS sequence"/>
</dbReference>
<gene>
    <name evidence="1" type="ORF">RRG08_028333</name>
</gene>
<proteinExistence type="predicted"/>
<keyword evidence="2" id="KW-1185">Reference proteome</keyword>
<organism evidence="1 2">
    <name type="scientific">Elysia crispata</name>
    <name type="common">lettuce slug</name>
    <dbReference type="NCBI Taxonomy" id="231223"/>
    <lineage>
        <taxon>Eukaryota</taxon>
        <taxon>Metazoa</taxon>
        <taxon>Spiralia</taxon>
        <taxon>Lophotrochozoa</taxon>
        <taxon>Mollusca</taxon>
        <taxon>Gastropoda</taxon>
        <taxon>Heterobranchia</taxon>
        <taxon>Euthyneura</taxon>
        <taxon>Panpulmonata</taxon>
        <taxon>Sacoglossa</taxon>
        <taxon>Placobranchoidea</taxon>
        <taxon>Plakobranchidae</taxon>
        <taxon>Elysia</taxon>
    </lineage>
</organism>
<comment type="caution">
    <text evidence="1">The sequence shown here is derived from an EMBL/GenBank/DDBJ whole genome shotgun (WGS) entry which is preliminary data.</text>
</comment>
<protein>
    <submittedName>
        <fullName evidence="1">Uncharacterized protein</fullName>
    </submittedName>
</protein>
<evidence type="ECO:0000313" key="2">
    <source>
        <dbReference type="Proteomes" id="UP001283361"/>
    </source>
</evidence>
<reference evidence="1" key="1">
    <citation type="journal article" date="2023" name="G3 (Bethesda)">
        <title>A reference genome for the long-term kleptoplast-retaining sea slug Elysia crispata morphotype clarki.</title>
        <authorList>
            <person name="Eastman K.E."/>
            <person name="Pendleton A.L."/>
            <person name="Shaikh M.A."/>
            <person name="Suttiyut T."/>
            <person name="Ogas R."/>
            <person name="Tomko P."/>
            <person name="Gavelis G."/>
            <person name="Widhalm J.R."/>
            <person name="Wisecaver J.H."/>
        </authorList>
    </citation>
    <scope>NUCLEOTIDE SEQUENCE</scope>
    <source>
        <strain evidence="1">ECLA1</strain>
    </source>
</reference>
<dbReference type="EMBL" id="JAWDGP010001078">
    <property type="protein sequence ID" value="KAK3795132.1"/>
    <property type="molecule type" value="Genomic_DNA"/>
</dbReference>